<proteinExistence type="predicted"/>
<dbReference type="AlphaFoldDB" id="A0A0V0HBH0"/>
<sequence length="67" mass="7595">MPSKHLLFLSVRTPNNASRDHLPYFPDGVSTFHEFQLTRASLMLSGITHSRPKAEKSMFHMPVTAVQ</sequence>
<reference evidence="1" key="1">
    <citation type="submission" date="2015-12" db="EMBL/GenBank/DDBJ databases">
        <title>Gene expression during late stages of embryo sac development: a critical building block for successful pollen-pistil interactions.</title>
        <authorList>
            <person name="Liu Y."/>
            <person name="Joly V."/>
            <person name="Sabar M."/>
            <person name="Matton D.P."/>
        </authorList>
    </citation>
    <scope>NUCLEOTIDE SEQUENCE</scope>
</reference>
<dbReference type="EMBL" id="GEDG01022830">
    <property type="protein sequence ID" value="JAP17200.1"/>
    <property type="molecule type" value="Transcribed_RNA"/>
</dbReference>
<protein>
    <submittedName>
        <fullName evidence="1">Putative ovule protein</fullName>
    </submittedName>
</protein>
<accession>A0A0V0HBH0</accession>
<name>A0A0V0HBH0_SOLCH</name>
<organism evidence="1">
    <name type="scientific">Solanum chacoense</name>
    <name type="common">Chaco potato</name>
    <dbReference type="NCBI Taxonomy" id="4108"/>
    <lineage>
        <taxon>Eukaryota</taxon>
        <taxon>Viridiplantae</taxon>
        <taxon>Streptophyta</taxon>
        <taxon>Embryophyta</taxon>
        <taxon>Tracheophyta</taxon>
        <taxon>Spermatophyta</taxon>
        <taxon>Magnoliopsida</taxon>
        <taxon>eudicotyledons</taxon>
        <taxon>Gunneridae</taxon>
        <taxon>Pentapetalae</taxon>
        <taxon>asterids</taxon>
        <taxon>lamiids</taxon>
        <taxon>Solanales</taxon>
        <taxon>Solanaceae</taxon>
        <taxon>Solanoideae</taxon>
        <taxon>Solaneae</taxon>
        <taxon>Solanum</taxon>
    </lineage>
</organism>
<evidence type="ECO:0000313" key="1">
    <source>
        <dbReference type="EMBL" id="JAP17200.1"/>
    </source>
</evidence>